<dbReference type="SUPFAM" id="SSF56935">
    <property type="entry name" value="Porins"/>
    <property type="match status" value="1"/>
</dbReference>
<dbReference type="Gene3D" id="2.170.130.10">
    <property type="entry name" value="TonB-dependent receptor, plug domain"/>
    <property type="match status" value="1"/>
</dbReference>
<sequence>MRKSSLFTAVCLFAASLFVVQGADVYAGVTGKIQGVVRDAQTGETLPGANVVLEGTKRGATTDVNGFYIILSVDPGSYSMSASLIGYDAQSKTDIRVQSDFTSEINFVVREAALQLGEMVVVAERPPVEPDRTTSKYIVGVDDIENLPMVRSASEFIELQAGVSVDGEVSIRAGDAEDTAYYVDGVRLQSTDGATRVYRDVNRSSIQEMTVVTGGMEAEY</sequence>
<accession>A0A382STE3</accession>
<feature type="non-terminal residue" evidence="3">
    <location>
        <position position="220"/>
    </location>
</feature>
<reference evidence="3" key="1">
    <citation type="submission" date="2018-05" db="EMBL/GenBank/DDBJ databases">
        <authorList>
            <person name="Lanie J.A."/>
            <person name="Ng W.-L."/>
            <person name="Kazmierczak K.M."/>
            <person name="Andrzejewski T.M."/>
            <person name="Davidsen T.M."/>
            <person name="Wayne K.J."/>
            <person name="Tettelin H."/>
            <person name="Glass J.I."/>
            <person name="Rusch D."/>
            <person name="Podicherti R."/>
            <person name="Tsui H.-C.T."/>
            <person name="Winkler M.E."/>
        </authorList>
    </citation>
    <scope>NUCLEOTIDE SEQUENCE</scope>
</reference>
<dbReference type="AlphaFoldDB" id="A0A382STE3"/>
<dbReference type="GO" id="GO:0015344">
    <property type="term" value="F:siderophore uptake transmembrane transporter activity"/>
    <property type="evidence" value="ECO:0007669"/>
    <property type="project" value="TreeGrafter"/>
</dbReference>
<feature type="domain" description="TonB-dependent receptor plug" evidence="2">
    <location>
        <begin position="133"/>
        <end position="220"/>
    </location>
</feature>
<name>A0A382STE3_9ZZZZ</name>
<dbReference type="InterPro" id="IPR039426">
    <property type="entry name" value="TonB-dep_rcpt-like"/>
</dbReference>
<dbReference type="Pfam" id="PF13715">
    <property type="entry name" value="CarbopepD_reg_2"/>
    <property type="match status" value="1"/>
</dbReference>
<dbReference type="GO" id="GO:0009279">
    <property type="term" value="C:cell outer membrane"/>
    <property type="evidence" value="ECO:0007669"/>
    <property type="project" value="TreeGrafter"/>
</dbReference>
<evidence type="ECO:0000313" key="3">
    <source>
        <dbReference type="EMBL" id="SVD13053.1"/>
    </source>
</evidence>
<gene>
    <name evidence="3" type="ORF">METZ01_LOCUS365907</name>
</gene>
<keyword evidence="1" id="KW-0732">Signal</keyword>
<evidence type="ECO:0000259" key="2">
    <source>
        <dbReference type="Pfam" id="PF07715"/>
    </source>
</evidence>
<dbReference type="SUPFAM" id="SSF49464">
    <property type="entry name" value="Carboxypeptidase regulatory domain-like"/>
    <property type="match status" value="1"/>
</dbReference>
<protein>
    <recommendedName>
        <fullName evidence="2">TonB-dependent receptor plug domain-containing protein</fullName>
    </recommendedName>
</protein>
<dbReference type="InterPro" id="IPR012910">
    <property type="entry name" value="Plug_dom"/>
</dbReference>
<dbReference type="PANTHER" id="PTHR30069">
    <property type="entry name" value="TONB-DEPENDENT OUTER MEMBRANE RECEPTOR"/>
    <property type="match status" value="1"/>
</dbReference>
<organism evidence="3">
    <name type="scientific">marine metagenome</name>
    <dbReference type="NCBI Taxonomy" id="408172"/>
    <lineage>
        <taxon>unclassified sequences</taxon>
        <taxon>metagenomes</taxon>
        <taxon>ecological metagenomes</taxon>
    </lineage>
</organism>
<dbReference type="InterPro" id="IPR037066">
    <property type="entry name" value="Plug_dom_sf"/>
</dbReference>
<evidence type="ECO:0000256" key="1">
    <source>
        <dbReference type="ARBA" id="ARBA00022729"/>
    </source>
</evidence>
<dbReference type="PROSITE" id="PS52016">
    <property type="entry name" value="TONB_DEPENDENT_REC_3"/>
    <property type="match status" value="1"/>
</dbReference>
<dbReference type="Pfam" id="PF07715">
    <property type="entry name" value="Plug"/>
    <property type="match status" value="1"/>
</dbReference>
<dbReference type="GO" id="GO:0044718">
    <property type="term" value="P:siderophore transmembrane transport"/>
    <property type="evidence" value="ECO:0007669"/>
    <property type="project" value="TreeGrafter"/>
</dbReference>
<proteinExistence type="predicted"/>
<dbReference type="Gene3D" id="2.60.40.1120">
    <property type="entry name" value="Carboxypeptidase-like, regulatory domain"/>
    <property type="match status" value="1"/>
</dbReference>
<dbReference type="EMBL" id="UINC01131382">
    <property type="protein sequence ID" value="SVD13053.1"/>
    <property type="molecule type" value="Genomic_DNA"/>
</dbReference>
<dbReference type="PANTHER" id="PTHR30069:SF29">
    <property type="entry name" value="HEMOGLOBIN AND HEMOGLOBIN-HAPTOGLOBIN-BINDING PROTEIN 1-RELATED"/>
    <property type="match status" value="1"/>
</dbReference>
<dbReference type="InterPro" id="IPR008969">
    <property type="entry name" value="CarboxyPept-like_regulatory"/>
</dbReference>